<evidence type="ECO:0000313" key="5">
    <source>
        <dbReference type="Proteomes" id="UP000224567"/>
    </source>
</evidence>
<protein>
    <recommendedName>
        <fullName evidence="2">indole-3-acetaldehyde oxidase</fullName>
        <ecNumber evidence="2">1.2.3.7</ecNumber>
    </recommendedName>
</protein>
<dbReference type="Pfam" id="PF02738">
    <property type="entry name" value="MoCoBD_1"/>
    <property type="match status" value="1"/>
</dbReference>
<dbReference type="OrthoDB" id="1748381at2759"/>
<dbReference type="PANTHER" id="PTHR11908:SF133">
    <property type="entry name" value="ABSCISIC-ALDEHYDE OXIDASE-LIKE"/>
    <property type="match status" value="1"/>
</dbReference>
<organism evidence="4 5">
    <name type="scientific">Capsicum baccatum</name>
    <name type="common">Peruvian pepper</name>
    <dbReference type="NCBI Taxonomy" id="33114"/>
    <lineage>
        <taxon>Eukaryota</taxon>
        <taxon>Viridiplantae</taxon>
        <taxon>Streptophyta</taxon>
        <taxon>Embryophyta</taxon>
        <taxon>Tracheophyta</taxon>
        <taxon>Spermatophyta</taxon>
        <taxon>Magnoliopsida</taxon>
        <taxon>eudicotyledons</taxon>
        <taxon>Gunneridae</taxon>
        <taxon>Pentapetalae</taxon>
        <taxon>asterids</taxon>
        <taxon>lamiids</taxon>
        <taxon>Solanales</taxon>
        <taxon>Solanaceae</taxon>
        <taxon>Solanoideae</taxon>
        <taxon>Capsiceae</taxon>
        <taxon>Capsicum</taxon>
    </lineage>
</organism>
<evidence type="ECO:0000313" key="4">
    <source>
        <dbReference type="EMBL" id="PHT34890.1"/>
    </source>
</evidence>
<proteinExistence type="inferred from homology"/>
<dbReference type="FunFam" id="3.30.365.10:FF:000001">
    <property type="entry name" value="Xanthine dehydrogenase oxidase"/>
    <property type="match status" value="1"/>
</dbReference>
<accession>A0A2G2VPI5</accession>
<dbReference type="PANTHER" id="PTHR11908">
    <property type="entry name" value="XANTHINE DEHYDROGENASE"/>
    <property type="match status" value="1"/>
</dbReference>
<dbReference type="EMBL" id="MLFT02000011">
    <property type="protein sequence ID" value="PHT34890.1"/>
    <property type="molecule type" value="Genomic_DNA"/>
</dbReference>
<evidence type="ECO:0000256" key="2">
    <source>
        <dbReference type="ARBA" id="ARBA00067017"/>
    </source>
</evidence>
<dbReference type="InterPro" id="IPR037165">
    <property type="entry name" value="AldOxase/xan_DH_Mopterin-bd_sf"/>
</dbReference>
<dbReference type="GO" id="GO:0005506">
    <property type="term" value="F:iron ion binding"/>
    <property type="evidence" value="ECO:0007669"/>
    <property type="project" value="InterPro"/>
</dbReference>
<sequence length="305" mass="34104">MFRKVSQVAESQRSADVAERTSLIEYDTENIDSPILTIEEAVDKCSFFQIQSSMYPKQVVDFSKGIAEADHKILSAEMRLGSEYFFYMETQTALAIPDEDDCMVVYTSSEFPEDAHHVIAICLGVPEHNIRVITRVGGGFGGKFLKAMPVSIACALAAYQLRRPVRIYVNRNSDMIMTGGRHPMKVTYSVGFKSSRKITALHLYILINAGITEAMSPILPLAIINSLKNYDWGALSFDVRLCKTNLSRKTTMRSPGDLQGSYIAEAIIEHVSSLLSKEVDSVRNENVHTLESLSLDYSIITLWKK</sequence>
<name>A0A2G2VPI5_CAPBA</name>
<dbReference type="STRING" id="33114.A0A2G2VPI5"/>
<evidence type="ECO:0000259" key="3">
    <source>
        <dbReference type="Pfam" id="PF02738"/>
    </source>
</evidence>
<dbReference type="EC" id="1.2.3.7" evidence="2"/>
<dbReference type="InterPro" id="IPR016208">
    <property type="entry name" value="Ald_Oxase/xanthine_DH-like"/>
</dbReference>
<dbReference type="Proteomes" id="UP000224567">
    <property type="component" value="Unassembled WGS sequence"/>
</dbReference>
<dbReference type="Gene3D" id="3.90.1170.50">
    <property type="entry name" value="Aldehyde oxidase/xanthine dehydrogenase, a/b hammerhead"/>
    <property type="match status" value="1"/>
</dbReference>
<reference evidence="4 5" key="1">
    <citation type="journal article" date="2017" name="Genome Biol.">
        <title>New reference genome sequences of hot pepper reveal the massive evolution of plant disease-resistance genes by retroduplication.</title>
        <authorList>
            <person name="Kim S."/>
            <person name="Park J."/>
            <person name="Yeom S.I."/>
            <person name="Kim Y.M."/>
            <person name="Seo E."/>
            <person name="Kim K.T."/>
            <person name="Kim M.S."/>
            <person name="Lee J.M."/>
            <person name="Cheong K."/>
            <person name="Shin H.S."/>
            <person name="Kim S.B."/>
            <person name="Han K."/>
            <person name="Lee J."/>
            <person name="Park M."/>
            <person name="Lee H.A."/>
            <person name="Lee H.Y."/>
            <person name="Lee Y."/>
            <person name="Oh S."/>
            <person name="Lee J.H."/>
            <person name="Choi E."/>
            <person name="Choi E."/>
            <person name="Lee S.E."/>
            <person name="Jeon J."/>
            <person name="Kim H."/>
            <person name="Choi G."/>
            <person name="Song H."/>
            <person name="Lee J."/>
            <person name="Lee S.C."/>
            <person name="Kwon J.K."/>
            <person name="Lee H.Y."/>
            <person name="Koo N."/>
            <person name="Hong Y."/>
            <person name="Kim R.W."/>
            <person name="Kang W.H."/>
            <person name="Huh J.H."/>
            <person name="Kang B.C."/>
            <person name="Yang T.J."/>
            <person name="Lee Y.H."/>
            <person name="Bennetzen J.L."/>
            <person name="Choi D."/>
        </authorList>
    </citation>
    <scope>NUCLEOTIDE SEQUENCE [LARGE SCALE GENOMIC DNA]</scope>
    <source>
        <strain evidence="5">cv. PBC81</strain>
    </source>
</reference>
<reference evidence="5" key="2">
    <citation type="journal article" date="2017" name="J. Anim. Genet.">
        <title>Multiple reference genome sequences of hot pepper reveal the massive evolution of plant disease resistance genes by retroduplication.</title>
        <authorList>
            <person name="Kim S."/>
            <person name="Park J."/>
            <person name="Yeom S.-I."/>
            <person name="Kim Y.-M."/>
            <person name="Seo E."/>
            <person name="Kim K.-T."/>
            <person name="Kim M.-S."/>
            <person name="Lee J.M."/>
            <person name="Cheong K."/>
            <person name="Shin H.-S."/>
            <person name="Kim S.-B."/>
            <person name="Han K."/>
            <person name="Lee J."/>
            <person name="Park M."/>
            <person name="Lee H.-A."/>
            <person name="Lee H.-Y."/>
            <person name="Lee Y."/>
            <person name="Oh S."/>
            <person name="Lee J.H."/>
            <person name="Choi E."/>
            <person name="Choi E."/>
            <person name="Lee S.E."/>
            <person name="Jeon J."/>
            <person name="Kim H."/>
            <person name="Choi G."/>
            <person name="Song H."/>
            <person name="Lee J."/>
            <person name="Lee S.-C."/>
            <person name="Kwon J.-K."/>
            <person name="Lee H.-Y."/>
            <person name="Koo N."/>
            <person name="Hong Y."/>
            <person name="Kim R.W."/>
            <person name="Kang W.-H."/>
            <person name="Huh J.H."/>
            <person name="Kang B.-C."/>
            <person name="Yang T.-J."/>
            <person name="Lee Y.-H."/>
            <person name="Bennetzen J.L."/>
            <person name="Choi D."/>
        </authorList>
    </citation>
    <scope>NUCLEOTIDE SEQUENCE [LARGE SCALE GENOMIC DNA]</scope>
    <source>
        <strain evidence="5">cv. PBC81</strain>
    </source>
</reference>
<dbReference type="AlphaFoldDB" id="A0A2G2VPI5"/>
<dbReference type="Gene3D" id="3.30.365.10">
    <property type="entry name" value="Aldehyde oxidase/xanthine dehydrogenase, molybdopterin binding domain"/>
    <property type="match status" value="2"/>
</dbReference>
<gene>
    <name evidence="4" type="ORF">CQW23_26690</name>
</gene>
<comment type="caution">
    <text evidence="4">The sequence shown here is derived from an EMBL/GenBank/DDBJ whole genome shotgun (WGS) entry which is preliminary data.</text>
</comment>
<comment type="similarity">
    <text evidence="1">Belongs to the xanthine dehydrogenase family.</text>
</comment>
<dbReference type="SUPFAM" id="SSF56003">
    <property type="entry name" value="Molybdenum cofactor-binding domain"/>
    <property type="match status" value="1"/>
</dbReference>
<evidence type="ECO:0000256" key="1">
    <source>
        <dbReference type="ARBA" id="ARBA00006849"/>
    </source>
</evidence>
<keyword evidence="5" id="KW-1185">Reference proteome</keyword>
<feature type="domain" description="Aldehyde oxidase/xanthine dehydrogenase first molybdopterin binding" evidence="3">
    <location>
        <begin position="61"/>
        <end position="287"/>
    </location>
</feature>
<dbReference type="GO" id="GO:0050302">
    <property type="term" value="F:indole-3-acetaldehyde oxidase activity"/>
    <property type="evidence" value="ECO:0007669"/>
    <property type="project" value="UniProtKB-EC"/>
</dbReference>
<dbReference type="InterPro" id="IPR008274">
    <property type="entry name" value="AldOxase/xan_DH_MoCoBD1"/>
</dbReference>